<evidence type="ECO:0000256" key="1">
    <source>
        <dbReference type="SAM" id="MobiDB-lite"/>
    </source>
</evidence>
<dbReference type="PROSITE" id="PS50927">
    <property type="entry name" value="BULB_LECTIN"/>
    <property type="match status" value="1"/>
</dbReference>
<keyword evidence="2" id="KW-0812">Transmembrane</keyword>
<feature type="domain" description="Bulb-type lectin" evidence="3">
    <location>
        <begin position="448"/>
        <end position="554"/>
    </location>
</feature>
<dbReference type="InterPro" id="IPR036426">
    <property type="entry name" value="Bulb-type_lectin_dom_sf"/>
</dbReference>
<feature type="compositionally biased region" description="Low complexity" evidence="1">
    <location>
        <begin position="384"/>
        <end position="418"/>
    </location>
</feature>
<feature type="compositionally biased region" description="Low complexity" evidence="1">
    <location>
        <begin position="427"/>
        <end position="446"/>
    </location>
</feature>
<comment type="caution">
    <text evidence="4">The sequence shown here is derived from an EMBL/GenBank/DDBJ whole genome shotgun (WGS) entry which is preliminary data.</text>
</comment>
<keyword evidence="5" id="KW-1185">Reference proteome</keyword>
<name>A0ABT0YBN7_9ACTN</name>
<dbReference type="Proteomes" id="UP001523216">
    <property type="component" value="Unassembled WGS sequence"/>
</dbReference>
<organism evidence="4 5">
    <name type="scientific">Paractinoplanes hotanensis</name>
    <dbReference type="NCBI Taxonomy" id="2906497"/>
    <lineage>
        <taxon>Bacteria</taxon>
        <taxon>Bacillati</taxon>
        <taxon>Actinomycetota</taxon>
        <taxon>Actinomycetes</taxon>
        <taxon>Micromonosporales</taxon>
        <taxon>Micromonosporaceae</taxon>
        <taxon>Paractinoplanes</taxon>
    </lineage>
</organism>
<dbReference type="SMART" id="SM00108">
    <property type="entry name" value="B_lectin"/>
    <property type="match status" value="1"/>
</dbReference>
<dbReference type="EMBL" id="JAMQOL010000059">
    <property type="protein sequence ID" value="MCM4083457.1"/>
    <property type="molecule type" value="Genomic_DNA"/>
</dbReference>
<keyword evidence="2" id="KW-1133">Transmembrane helix</keyword>
<evidence type="ECO:0000313" key="4">
    <source>
        <dbReference type="EMBL" id="MCM4083457.1"/>
    </source>
</evidence>
<evidence type="ECO:0000256" key="2">
    <source>
        <dbReference type="SAM" id="Phobius"/>
    </source>
</evidence>
<dbReference type="InterPro" id="IPR001480">
    <property type="entry name" value="Bulb-type_lectin_dom"/>
</dbReference>
<reference evidence="4 5" key="1">
    <citation type="submission" date="2022-06" db="EMBL/GenBank/DDBJ databases">
        <title>Actinoplanes abujensis sp. nov., isolated from Nigerian arid soil.</title>
        <authorList>
            <person name="Ding P."/>
        </authorList>
    </citation>
    <scope>NUCLEOTIDE SEQUENCE [LARGE SCALE GENOMIC DNA]</scope>
    <source>
        <strain evidence="5">TRM88002</strain>
    </source>
</reference>
<sequence>MSDVADWHRLLLALAGRLPDQVITESRAWLAAGRTATVAQAVVSAALAHHVAITDDEVAQLAAALGEGTREALEPVTAGRDVLGVAPPYGMAPAGADVLAEHEEDIPFRMDLSARTDVPGGPDAVDSAAVAWCTADEHTVALWRSWRYPAEGTPSGPVRRLYLVQVTAEAALSTVTAGLQATLETCGERAPQVESFVEESRLPAYQSRALSYSALLWAATPAEEPGIAPGAVTADPDLADRVWVAAYLDAGRPLTVMKDSLGERAERAHRTDGTWIWPVTAGDDVRESRQDPAGPLLAHIRDRFYQPSAVDAVAAHRALCVLYRPVAASRAGQATSRRRIGRRRSVLVVAALIIIGGTGAAGAAAEYGSPPAAERPRGVLESIPAPATTPTGTGAPVPAAGTAPASGPAAPRTSSSAPARRKPAPAPASKSGSASARPRTAATPAGQTRLITATSVLKVGQSWSTDRLRLALTGDGNVVLHDRGRPVWRSGTAGRNARDLVFQADGNLVLYAHDNSTVWSSGTPGNDGATLKLGGDGNLSITKPGRVLWQTGTRS</sequence>
<evidence type="ECO:0000313" key="5">
    <source>
        <dbReference type="Proteomes" id="UP001523216"/>
    </source>
</evidence>
<keyword evidence="2" id="KW-0472">Membrane</keyword>
<feature type="region of interest" description="Disordered" evidence="1">
    <location>
        <begin position="382"/>
        <end position="447"/>
    </location>
</feature>
<dbReference type="Gene3D" id="2.90.10.10">
    <property type="entry name" value="Bulb-type lectin domain"/>
    <property type="match status" value="1"/>
</dbReference>
<dbReference type="RefSeq" id="WP_251803156.1">
    <property type="nucleotide sequence ID" value="NZ_JAMQOL010000059.1"/>
</dbReference>
<gene>
    <name evidence="4" type="ORF">LXN57_38510</name>
</gene>
<dbReference type="SUPFAM" id="SSF51110">
    <property type="entry name" value="alpha-D-mannose-specific plant lectins"/>
    <property type="match status" value="1"/>
</dbReference>
<accession>A0ABT0YBN7</accession>
<evidence type="ECO:0000259" key="3">
    <source>
        <dbReference type="PROSITE" id="PS50927"/>
    </source>
</evidence>
<dbReference type="CDD" id="cd00028">
    <property type="entry name" value="B_lectin"/>
    <property type="match status" value="1"/>
</dbReference>
<protein>
    <recommendedName>
        <fullName evidence="3">Bulb-type lectin domain-containing protein</fullName>
    </recommendedName>
</protein>
<feature type="transmembrane region" description="Helical" evidence="2">
    <location>
        <begin position="346"/>
        <end position="365"/>
    </location>
</feature>
<proteinExistence type="predicted"/>